<evidence type="ECO:0000256" key="5">
    <source>
        <dbReference type="ARBA" id="ARBA00022741"/>
    </source>
</evidence>
<sequence>MPTLSDLVSRHTALDSADVDWIHSLVSDWQLLADLSFADLILWVPDQGGTRWVAVAQMRPTTGPTVYHDDVVGESVAAGERPLIDVAWSEHRICREGDPDWSSGVPVREETIPVRRGKEGPIIGVIQRSTNLSSARTPSRLELTYLQSASDLAQMVADGRFPFAEEEPILVRSPRVGDGLLRLDKAGRVTYASPNALSAYRRLGLHADLVGADLGKTTADLCYSDEPINEDLMVVASGRAPRETEVENGGTVVQLRAIPLIVGGGRIGALVLIRDVTELRRRERELLTKDATIREIHHRVKNNLQTVAALLRLQARRLNNPEGQEALNEAVRRVGSIAIVHEILAQMPEEMVEFDDIADRVIAMTAEVALAQVAIKRVGSFGVLPAAVATPIAMVLTELLQNAVEHGFAHCSGNVQVVVSRDADRLEFAVADDGKGLPEDFDLEATGSLGLQIVRTLVVGELSGRLSVAGREGGGTEVRLSIPVQSG</sequence>
<organism evidence="9 10">
    <name type="scientific">Microbispora maris</name>
    <dbReference type="NCBI Taxonomy" id="3144104"/>
    <lineage>
        <taxon>Bacteria</taxon>
        <taxon>Bacillati</taxon>
        <taxon>Actinomycetota</taxon>
        <taxon>Actinomycetes</taxon>
        <taxon>Streptosporangiales</taxon>
        <taxon>Streptosporangiaceae</taxon>
        <taxon>Microbispora</taxon>
    </lineage>
</organism>
<gene>
    <name evidence="9" type="ORF">AAH991_31805</name>
</gene>
<proteinExistence type="predicted"/>
<dbReference type="InterPro" id="IPR005467">
    <property type="entry name" value="His_kinase_dom"/>
</dbReference>
<dbReference type="Pfam" id="PF08448">
    <property type="entry name" value="PAS_4"/>
    <property type="match status" value="1"/>
</dbReference>
<dbReference type="SMART" id="SM00387">
    <property type="entry name" value="HATPase_c"/>
    <property type="match status" value="1"/>
</dbReference>
<protein>
    <recommendedName>
        <fullName evidence="2">histidine kinase</fullName>
        <ecNumber evidence="2">2.7.13.3</ecNumber>
    </recommendedName>
</protein>
<keyword evidence="10" id="KW-1185">Reference proteome</keyword>
<keyword evidence="7" id="KW-0067">ATP-binding</keyword>
<feature type="domain" description="Histidine kinase" evidence="8">
    <location>
        <begin position="295"/>
        <end position="486"/>
    </location>
</feature>
<dbReference type="Pfam" id="PF12282">
    <property type="entry name" value="GAF_PdtaS"/>
    <property type="match status" value="1"/>
</dbReference>
<evidence type="ECO:0000259" key="8">
    <source>
        <dbReference type="PROSITE" id="PS50109"/>
    </source>
</evidence>
<dbReference type="PANTHER" id="PTHR41523">
    <property type="entry name" value="TWO-COMPONENT SYSTEM SENSOR PROTEIN"/>
    <property type="match status" value="1"/>
</dbReference>
<dbReference type="SUPFAM" id="SSF55785">
    <property type="entry name" value="PYP-like sensor domain (PAS domain)"/>
    <property type="match status" value="1"/>
</dbReference>
<dbReference type="EC" id="2.7.13.3" evidence="2"/>
<keyword evidence="3" id="KW-0597">Phosphoprotein</keyword>
<name>A0ABV0B075_9ACTN</name>
<dbReference type="PANTHER" id="PTHR41523:SF8">
    <property type="entry name" value="ETHYLENE RESPONSE SENSOR PROTEIN"/>
    <property type="match status" value="1"/>
</dbReference>
<dbReference type="Gene3D" id="3.30.450.280">
    <property type="entry name" value="GAF domain"/>
    <property type="match status" value="1"/>
</dbReference>
<keyword evidence="5" id="KW-0547">Nucleotide-binding</keyword>
<dbReference type="Gene3D" id="3.30.450.20">
    <property type="entry name" value="PAS domain"/>
    <property type="match status" value="1"/>
</dbReference>
<evidence type="ECO:0000256" key="4">
    <source>
        <dbReference type="ARBA" id="ARBA00022679"/>
    </source>
</evidence>
<dbReference type="Gene3D" id="3.30.565.10">
    <property type="entry name" value="Histidine kinase-like ATPase, C-terminal domain"/>
    <property type="match status" value="1"/>
</dbReference>
<dbReference type="InterPro" id="IPR013656">
    <property type="entry name" value="PAS_4"/>
</dbReference>
<keyword evidence="4" id="KW-0808">Transferase</keyword>
<keyword evidence="6 9" id="KW-0418">Kinase</keyword>
<dbReference type="InterPro" id="IPR035965">
    <property type="entry name" value="PAS-like_dom_sf"/>
</dbReference>
<dbReference type="SUPFAM" id="SSF55874">
    <property type="entry name" value="ATPase domain of HSP90 chaperone/DNA topoisomerase II/histidine kinase"/>
    <property type="match status" value="1"/>
</dbReference>
<reference evidence="9 10" key="1">
    <citation type="submission" date="2024-05" db="EMBL/GenBank/DDBJ databases">
        <title>Microbispora sp.ZYX-F-249.</title>
        <authorList>
            <person name="Xie H."/>
        </authorList>
    </citation>
    <scope>NUCLEOTIDE SEQUENCE [LARGE SCALE GENOMIC DNA]</scope>
    <source>
        <strain evidence="9 10">ZYX-F-249</strain>
    </source>
</reference>
<evidence type="ECO:0000256" key="3">
    <source>
        <dbReference type="ARBA" id="ARBA00022553"/>
    </source>
</evidence>
<dbReference type="PROSITE" id="PS50109">
    <property type="entry name" value="HIS_KIN"/>
    <property type="match status" value="1"/>
</dbReference>
<dbReference type="EMBL" id="JBDJAW010000037">
    <property type="protein sequence ID" value="MEN3539731.1"/>
    <property type="molecule type" value="Genomic_DNA"/>
</dbReference>
<dbReference type="Proteomes" id="UP001447516">
    <property type="component" value="Unassembled WGS sequence"/>
</dbReference>
<dbReference type="Pfam" id="PF07568">
    <property type="entry name" value="HisKA_2"/>
    <property type="match status" value="1"/>
</dbReference>
<comment type="catalytic activity">
    <reaction evidence="1">
        <text>ATP + protein L-histidine = ADP + protein N-phospho-L-histidine.</text>
        <dbReference type="EC" id="2.7.13.3"/>
    </reaction>
</comment>
<evidence type="ECO:0000256" key="7">
    <source>
        <dbReference type="ARBA" id="ARBA00022840"/>
    </source>
</evidence>
<accession>A0ABV0B075</accession>
<evidence type="ECO:0000313" key="9">
    <source>
        <dbReference type="EMBL" id="MEN3539731.1"/>
    </source>
</evidence>
<dbReference type="InterPro" id="IPR038424">
    <property type="entry name" value="H_kinase_PdtaS_GAF_sf"/>
</dbReference>
<dbReference type="InterPro" id="IPR022066">
    <property type="entry name" value="PdtaS_GAF"/>
</dbReference>
<dbReference type="InterPro" id="IPR003594">
    <property type="entry name" value="HATPase_dom"/>
</dbReference>
<dbReference type="InterPro" id="IPR011495">
    <property type="entry name" value="Sig_transdc_His_kin_sub2_dim/P"/>
</dbReference>
<evidence type="ECO:0000313" key="10">
    <source>
        <dbReference type="Proteomes" id="UP001447516"/>
    </source>
</evidence>
<comment type="caution">
    <text evidence="9">The sequence shown here is derived from an EMBL/GenBank/DDBJ whole genome shotgun (WGS) entry which is preliminary data.</text>
</comment>
<evidence type="ECO:0000256" key="6">
    <source>
        <dbReference type="ARBA" id="ARBA00022777"/>
    </source>
</evidence>
<evidence type="ECO:0000256" key="1">
    <source>
        <dbReference type="ARBA" id="ARBA00000085"/>
    </source>
</evidence>
<evidence type="ECO:0000256" key="2">
    <source>
        <dbReference type="ARBA" id="ARBA00012438"/>
    </source>
</evidence>
<dbReference type="Pfam" id="PF02518">
    <property type="entry name" value="HATPase_c"/>
    <property type="match status" value="1"/>
</dbReference>
<dbReference type="GO" id="GO:0016301">
    <property type="term" value="F:kinase activity"/>
    <property type="evidence" value="ECO:0007669"/>
    <property type="project" value="UniProtKB-KW"/>
</dbReference>
<dbReference type="InterPro" id="IPR036890">
    <property type="entry name" value="HATPase_C_sf"/>
</dbReference>
<dbReference type="RefSeq" id="WP_346229615.1">
    <property type="nucleotide sequence ID" value="NZ_JBDJAW010000037.1"/>
</dbReference>